<reference evidence="1 2" key="1">
    <citation type="submission" date="2019-02" db="EMBL/GenBank/DDBJ databases">
        <title>Genome sequencing of the rare red list fungi Hericium alpestre (H. flagellum).</title>
        <authorList>
            <person name="Buettner E."/>
            <person name="Kellner H."/>
        </authorList>
    </citation>
    <scope>NUCLEOTIDE SEQUENCE [LARGE SCALE GENOMIC DNA]</scope>
    <source>
        <strain evidence="1 2">DSM 108284</strain>
    </source>
</reference>
<comment type="caution">
    <text evidence="1">The sequence shown here is derived from an EMBL/GenBank/DDBJ whole genome shotgun (WGS) entry which is preliminary data.</text>
</comment>
<protein>
    <submittedName>
        <fullName evidence="1">Uncharacterized protein</fullName>
    </submittedName>
</protein>
<dbReference type="EMBL" id="SFCI01002210">
    <property type="protein sequence ID" value="TFY74231.1"/>
    <property type="molecule type" value="Genomic_DNA"/>
</dbReference>
<dbReference type="AlphaFoldDB" id="A0A4Y9ZK52"/>
<evidence type="ECO:0000313" key="2">
    <source>
        <dbReference type="Proteomes" id="UP000298061"/>
    </source>
</evidence>
<keyword evidence="2" id="KW-1185">Reference proteome</keyword>
<name>A0A4Y9ZK52_9AGAM</name>
<dbReference type="Proteomes" id="UP000298061">
    <property type="component" value="Unassembled WGS sequence"/>
</dbReference>
<sequence length="239" mass="27021">MSILKPAPTVVLPEQEPSAIQSRFERLSMYFPLYSLGMHSVPVDWSFCHVGQDDQYYHTYCNNAPTSIQNGIHVKATAVVFEVTVRIYPHMCFLTTDGDRAHPYVEEDINVPRMASCWLESVGDSVQDRTVWQRALKRLQHITQQGDREVCMDEFVMPVDSPGTANLEMPPALLQVPFDLEAFSLLTASHEHIPMPSHDQVPFGKCVHAHFVLYLSASRATKKKGPLIAARVVYMHIVN</sequence>
<proteinExistence type="predicted"/>
<evidence type="ECO:0000313" key="1">
    <source>
        <dbReference type="EMBL" id="TFY74231.1"/>
    </source>
</evidence>
<accession>A0A4Y9ZK52</accession>
<gene>
    <name evidence="1" type="ORF">EWM64_g9780</name>
</gene>
<organism evidence="1 2">
    <name type="scientific">Hericium alpestre</name>
    <dbReference type="NCBI Taxonomy" id="135208"/>
    <lineage>
        <taxon>Eukaryota</taxon>
        <taxon>Fungi</taxon>
        <taxon>Dikarya</taxon>
        <taxon>Basidiomycota</taxon>
        <taxon>Agaricomycotina</taxon>
        <taxon>Agaricomycetes</taxon>
        <taxon>Russulales</taxon>
        <taxon>Hericiaceae</taxon>
        <taxon>Hericium</taxon>
    </lineage>
</organism>